<feature type="region of interest" description="Disordered" evidence="7">
    <location>
        <begin position="308"/>
        <end position="328"/>
    </location>
</feature>
<dbReference type="SUPFAM" id="SSF50182">
    <property type="entry name" value="Sm-like ribonucleoproteins"/>
    <property type="match status" value="1"/>
</dbReference>
<feature type="domain" description="Mechanosensitive ion channel MscS" evidence="9">
    <location>
        <begin position="118"/>
        <end position="183"/>
    </location>
</feature>
<evidence type="ECO:0000259" key="10">
    <source>
        <dbReference type="Pfam" id="PF21082"/>
    </source>
</evidence>
<evidence type="ECO:0000256" key="3">
    <source>
        <dbReference type="ARBA" id="ARBA00022475"/>
    </source>
</evidence>
<evidence type="ECO:0000313" key="13">
    <source>
        <dbReference type="Proteomes" id="UP000321907"/>
    </source>
</evidence>
<evidence type="ECO:0000256" key="4">
    <source>
        <dbReference type="ARBA" id="ARBA00022692"/>
    </source>
</evidence>
<dbReference type="InterPro" id="IPR010920">
    <property type="entry name" value="LSM_dom_sf"/>
</dbReference>
<dbReference type="Gene3D" id="3.30.70.100">
    <property type="match status" value="1"/>
</dbReference>
<comment type="caution">
    <text evidence="12">The sequence shown here is derived from an EMBL/GenBank/DDBJ whole genome shotgun (WGS) entry which is preliminary data.</text>
</comment>
<evidence type="ECO:0000256" key="2">
    <source>
        <dbReference type="ARBA" id="ARBA00008017"/>
    </source>
</evidence>
<dbReference type="RefSeq" id="WP_147931384.1">
    <property type="nucleotide sequence ID" value="NZ_VOXD01000021.1"/>
</dbReference>
<evidence type="ECO:0000256" key="8">
    <source>
        <dbReference type="SAM" id="Phobius"/>
    </source>
</evidence>
<feature type="transmembrane region" description="Helical" evidence="8">
    <location>
        <begin position="68"/>
        <end position="91"/>
    </location>
</feature>
<dbReference type="Proteomes" id="UP000321907">
    <property type="component" value="Unassembled WGS sequence"/>
</dbReference>
<dbReference type="OrthoDB" id="1522493at2"/>
<dbReference type="Pfam" id="PF00924">
    <property type="entry name" value="MS_channel_2nd"/>
    <property type="match status" value="1"/>
</dbReference>
<sequence>MLLFEIFGITFDLDPLFLEIKSWWTSFLKLLPNMLLAIIIALIGWVVTRFLKKYFDKLSRKLVRDGKIANLISTLLTILVVAMFGLLVLSVLQLDGAVNKIVAGAGVVGLAVGLAFQDPILNFFSGVILTVRSLFRVGDLIEVDGHLGKVREITLRHTALETLQGQEVMIPNKIVAQSPLKNYDLLKKRRVDIACGVSYGDDLAKVKDVTIKAIKDNVAHDEAKDVQLFFNEFGGSSVNYTLRFWLDQRKTGQADFLAAQSDAIMAIMTAYNDNDIMIPFPIRTLDFGIKGGEKLSGMLKGINEKNIQKKSSKSNGSEHAINASRSNK</sequence>
<reference evidence="12 13" key="1">
    <citation type="submission" date="2019-08" db="EMBL/GenBank/DDBJ databases">
        <title>Lewinella sp. strain SSH13 Genome sequencing and assembly.</title>
        <authorList>
            <person name="Kim I."/>
        </authorList>
    </citation>
    <scope>NUCLEOTIDE SEQUENCE [LARGE SCALE GENOMIC DNA]</scope>
    <source>
        <strain evidence="12 13">SSH13</strain>
    </source>
</reference>
<proteinExistence type="inferred from homology"/>
<feature type="compositionally biased region" description="Polar residues" evidence="7">
    <location>
        <begin position="313"/>
        <end position="328"/>
    </location>
</feature>
<keyword evidence="6 8" id="KW-0472">Membrane</keyword>
<dbReference type="GO" id="GO:0005886">
    <property type="term" value="C:plasma membrane"/>
    <property type="evidence" value="ECO:0007669"/>
    <property type="project" value="UniProtKB-SubCell"/>
</dbReference>
<evidence type="ECO:0000259" key="11">
    <source>
        <dbReference type="Pfam" id="PF21088"/>
    </source>
</evidence>
<dbReference type="GO" id="GO:0008381">
    <property type="term" value="F:mechanosensitive monoatomic ion channel activity"/>
    <property type="evidence" value="ECO:0007669"/>
    <property type="project" value="InterPro"/>
</dbReference>
<dbReference type="EMBL" id="VOXD01000021">
    <property type="protein sequence ID" value="TXF88584.1"/>
    <property type="molecule type" value="Genomic_DNA"/>
</dbReference>
<feature type="transmembrane region" description="Helical" evidence="8">
    <location>
        <begin position="97"/>
        <end position="116"/>
    </location>
</feature>
<keyword evidence="4 8" id="KW-0812">Transmembrane</keyword>
<gene>
    <name evidence="12" type="ORF">FUA23_14040</name>
</gene>
<protein>
    <submittedName>
        <fullName evidence="12">Mechanosensitive ion channel family protein</fullName>
    </submittedName>
</protein>
<comment type="subcellular location">
    <subcellularLocation>
        <location evidence="1">Cell membrane</location>
        <topology evidence="1">Multi-pass membrane protein</topology>
    </subcellularLocation>
</comment>
<evidence type="ECO:0000256" key="5">
    <source>
        <dbReference type="ARBA" id="ARBA00022989"/>
    </source>
</evidence>
<dbReference type="Gene3D" id="2.30.30.60">
    <property type="match status" value="1"/>
</dbReference>
<dbReference type="AlphaFoldDB" id="A0A5C7FUS3"/>
<keyword evidence="5 8" id="KW-1133">Transmembrane helix</keyword>
<dbReference type="InterPro" id="IPR008910">
    <property type="entry name" value="MSC_TM_helix"/>
</dbReference>
<dbReference type="Pfam" id="PF21088">
    <property type="entry name" value="MS_channel_1st"/>
    <property type="match status" value="1"/>
</dbReference>
<dbReference type="InterPro" id="IPR006685">
    <property type="entry name" value="MscS_channel_2nd"/>
</dbReference>
<dbReference type="InterPro" id="IPR049142">
    <property type="entry name" value="MS_channel_1st"/>
</dbReference>
<feature type="domain" description="Mechanosensitive ion channel MscS C-terminal" evidence="10">
    <location>
        <begin position="191"/>
        <end position="276"/>
    </location>
</feature>
<dbReference type="Pfam" id="PF21082">
    <property type="entry name" value="MS_channel_3rd"/>
    <property type="match status" value="1"/>
</dbReference>
<dbReference type="InterPro" id="IPR011014">
    <property type="entry name" value="MscS_channel_TM-2"/>
</dbReference>
<keyword evidence="3" id="KW-1003">Cell membrane</keyword>
<dbReference type="InterPro" id="IPR049278">
    <property type="entry name" value="MS_channel_C"/>
</dbReference>
<dbReference type="PANTHER" id="PTHR30221">
    <property type="entry name" value="SMALL-CONDUCTANCE MECHANOSENSITIVE CHANNEL"/>
    <property type="match status" value="1"/>
</dbReference>
<evidence type="ECO:0000313" key="12">
    <source>
        <dbReference type="EMBL" id="TXF88584.1"/>
    </source>
</evidence>
<keyword evidence="13" id="KW-1185">Reference proteome</keyword>
<comment type="similarity">
    <text evidence="2">Belongs to the MscS (TC 1.A.23) family.</text>
</comment>
<evidence type="ECO:0000259" key="9">
    <source>
        <dbReference type="Pfam" id="PF00924"/>
    </source>
</evidence>
<dbReference type="Gene3D" id="1.10.287.1260">
    <property type="match status" value="1"/>
</dbReference>
<dbReference type="InterPro" id="IPR045275">
    <property type="entry name" value="MscS_archaea/bacteria_type"/>
</dbReference>
<dbReference type="InterPro" id="IPR023408">
    <property type="entry name" value="MscS_beta-dom_sf"/>
</dbReference>
<evidence type="ECO:0000256" key="1">
    <source>
        <dbReference type="ARBA" id="ARBA00004651"/>
    </source>
</evidence>
<evidence type="ECO:0000256" key="6">
    <source>
        <dbReference type="ARBA" id="ARBA00023136"/>
    </source>
</evidence>
<feature type="transmembrane region" description="Helical" evidence="8">
    <location>
        <begin position="23"/>
        <end position="47"/>
    </location>
</feature>
<organism evidence="12 13">
    <name type="scientific">Neolewinella aurantiaca</name>
    <dbReference type="NCBI Taxonomy" id="2602767"/>
    <lineage>
        <taxon>Bacteria</taxon>
        <taxon>Pseudomonadati</taxon>
        <taxon>Bacteroidota</taxon>
        <taxon>Saprospiria</taxon>
        <taxon>Saprospirales</taxon>
        <taxon>Lewinellaceae</taxon>
        <taxon>Neolewinella</taxon>
    </lineage>
</organism>
<dbReference type="PANTHER" id="PTHR30221:SF1">
    <property type="entry name" value="SMALL-CONDUCTANCE MECHANOSENSITIVE CHANNEL"/>
    <property type="match status" value="1"/>
</dbReference>
<name>A0A5C7FUS3_9BACT</name>
<evidence type="ECO:0000256" key="7">
    <source>
        <dbReference type="SAM" id="MobiDB-lite"/>
    </source>
</evidence>
<dbReference type="InterPro" id="IPR011066">
    <property type="entry name" value="MscS_channel_C_sf"/>
</dbReference>
<feature type="domain" description="Mechanosensitive ion channel transmembrane helices 2/3" evidence="11">
    <location>
        <begin position="74"/>
        <end position="117"/>
    </location>
</feature>
<dbReference type="SUPFAM" id="SSF82689">
    <property type="entry name" value="Mechanosensitive channel protein MscS (YggB), C-terminal domain"/>
    <property type="match status" value="1"/>
</dbReference>
<accession>A0A5C7FUS3</accession>
<dbReference type="SUPFAM" id="SSF82861">
    <property type="entry name" value="Mechanosensitive channel protein MscS (YggB), transmembrane region"/>
    <property type="match status" value="1"/>
</dbReference>
<dbReference type="Pfam" id="PF05552">
    <property type="entry name" value="MS_channel_1st_1"/>
    <property type="match status" value="1"/>
</dbReference>